<feature type="compositionally biased region" description="Basic residues" evidence="1">
    <location>
        <begin position="1"/>
        <end position="18"/>
    </location>
</feature>
<keyword evidence="3" id="KW-1185">Reference proteome</keyword>
<evidence type="ECO:0000313" key="2">
    <source>
        <dbReference type="EMBL" id="GAA1550388.1"/>
    </source>
</evidence>
<evidence type="ECO:0000313" key="3">
    <source>
        <dbReference type="Proteomes" id="UP001501470"/>
    </source>
</evidence>
<protein>
    <submittedName>
        <fullName evidence="2">Uncharacterized protein</fullName>
    </submittedName>
</protein>
<feature type="region of interest" description="Disordered" evidence="1">
    <location>
        <begin position="1"/>
        <end position="22"/>
    </location>
</feature>
<gene>
    <name evidence="2" type="ORF">GCM10009827_083820</name>
</gene>
<dbReference type="EMBL" id="BAAAQD010000021">
    <property type="protein sequence ID" value="GAA1550388.1"/>
    <property type="molecule type" value="Genomic_DNA"/>
</dbReference>
<sequence>MTGNRGGRRRDHLGRFTRRPAEPVGPATMAALMRAYALRDADGVRVIVNTCDAGLLVDRLLEAALYMGQARYGTREGFASAMGDLLGWLAAAEASRGSL</sequence>
<organism evidence="2 3">
    <name type="scientific">Dactylosporangium maewongense</name>
    <dbReference type="NCBI Taxonomy" id="634393"/>
    <lineage>
        <taxon>Bacteria</taxon>
        <taxon>Bacillati</taxon>
        <taxon>Actinomycetota</taxon>
        <taxon>Actinomycetes</taxon>
        <taxon>Micromonosporales</taxon>
        <taxon>Micromonosporaceae</taxon>
        <taxon>Dactylosporangium</taxon>
    </lineage>
</organism>
<proteinExistence type="predicted"/>
<dbReference type="Proteomes" id="UP001501470">
    <property type="component" value="Unassembled WGS sequence"/>
</dbReference>
<evidence type="ECO:0000256" key="1">
    <source>
        <dbReference type="SAM" id="MobiDB-lite"/>
    </source>
</evidence>
<comment type="caution">
    <text evidence="2">The sequence shown here is derived from an EMBL/GenBank/DDBJ whole genome shotgun (WGS) entry which is preliminary data.</text>
</comment>
<name>A0ABP4MU91_9ACTN</name>
<accession>A0ABP4MU91</accession>
<reference evidence="3" key="1">
    <citation type="journal article" date="2019" name="Int. J. Syst. Evol. Microbiol.">
        <title>The Global Catalogue of Microorganisms (GCM) 10K type strain sequencing project: providing services to taxonomists for standard genome sequencing and annotation.</title>
        <authorList>
            <consortium name="The Broad Institute Genomics Platform"/>
            <consortium name="The Broad Institute Genome Sequencing Center for Infectious Disease"/>
            <person name="Wu L."/>
            <person name="Ma J."/>
        </authorList>
    </citation>
    <scope>NUCLEOTIDE SEQUENCE [LARGE SCALE GENOMIC DNA]</scope>
    <source>
        <strain evidence="3">JCM 15933</strain>
    </source>
</reference>